<gene>
    <name evidence="1" type="ORF">RHSIM_Rhsim04G0142800</name>
</gene>
<accession>A0A834LS78</accession>
<protein>
    <submittedName>
        <fullName evidence="1">Uncharacterized protein</fullName>
    </submittedName>
</protein>
<organism evidence="1 2">
    <name type="scientific">Rhododendron simsii</name>
    <name type="common">Sims's rhododendron</name>
    <dbReference type="NCBI Taxonomy" id="118357"/>
    <lineage>
        <taxon>Eukaryota</taxon>
        <taxon>Viridiplantae</taxon>
        <taxon>Streptophyta</taxon>
        <taxon>Embryophyta</taxon>
        <taxon>Tracheophyta</taxon>
        <taxon>Spermatophyta</taxon>
        <taxon>Magnoliopsida</taxon>
        <taxon>eudicotyledons</taxon>
        <taxon>Gunneridae</taxon>
        <taxon>Pentapetalae</taxon>
        <taxon>asterids</taxon>
        <taxon>Ericales</taxon>
        <taxon>Ericaceae</taxon>
        <taxon>Ericoideae</taxon>
        <taxon>Rhodoreae</taxon>
        <taxon>Rhododendron</taxon>
    </lineage>
</organism>
<dbReference type="EMBL" id="WJXA01000004">
    <property type="protein sequence ID" value="KAF7145933.1"/>
    <property type="molecule type" value="Genomic_DNA"/>
</dbReference>
<dbReference type="Proteomes" id="UP000626092">
    <property type="component" value="Unassembled WGS sequence"/>
</dbReference>
<dbReference type="OrthoDB" id="10464373at2759"/>
<name>A0A834LS78_RHOSS</name>
<keyword evidence="2" id="KW-1185">Reference proteome</keyword>
<proteinExistence type="predicted"/>
<evidence type="ECO:0000313" key="2">
    <source>
        <dbReference type="Proteomes" id="UP000626092"/>
    </source>
</evidence>
<evidence type="ECO:0000313" key="1">
    <source>
        <dbReference type="EMBL" id="KAF7145933.1"/>
    </source>
</evidence>
<comment type="caution">
    <text evidence="1">The sequence shown here is derived from an EMBL/GenBank/DDBJ whole genome shotgun (WGS) entry which is preliminary data.</text>
</comment>
<dbReference type="AlphaFoldDB" id="A0A834LS78"/>
<sequence length="182" mass="19989">MSREDEVLEEARAVQKGRQQLQDTQNQMLAAFVSFTEVIVGVLPKSPGTCITEGVHRRANKSCITRPSKPKYLAYYCYHFNRTEVAGAVTRSEKIRDAFGSRLVTLSVVTAGIPIQITEIKRMQGFQRKEQNQMVAALASFTEVIAGVLPRSLGTCITEDVTSGYTAKPTKAVLPALPSPDI</sequence>
<reference evidence="1" key="1">
    <citation type="submission" date="2019-11" db="EMBL/GenBank/DDBJ databases">
        <authorList>
            <person name="Liu Y."/>
            <person name="Hou J."/>
            <person name="Li T.-Q."/>
            <person name="Guan C.-H."/>
            <person name="Wu X."/>
            <person name="Wu H.-Z."/>
            <person name="Ling F."/>
            <person name="Zhang R."/>
            <person name="Shi X.-G."/>
            <person name="Ren J.-P."/>
            <person name="Chen E.-F."/>
            <person name="Sun J.-M."/>
        </authorList>
    </citation>
    <scope>NUCLEOTIDE SEQUENCE</scope>
    <source>
        <strain evidence="1">Adult_tree_wgs_1</strain>
        <tissue evidence="1">Leaves</tissue>
    </source>
</reference>